<dbReference type="EMBL" id="KY523104">
    <property type="protein sequence ID" value="QKU35793.1"/>
    <property type="molecule type" value="Genomic_DNA"/>
</dbReference>
<dbReference type="KEGG" id="vg:80519239"/>
<organism evidence="1">
    <name type="scientific">Tupanvirus soda lake</name>
    <dbReference type="NCBI Taxonomy" id="2126985"/>
    <lineage>
        <taxon>Viruses</taxon>
        <taxon>Varidnaviria</taxon>
        <taxon>Bamfordvirae</taxon>
        <taxon>Nucleocytoviricota</taxon>
        <taxon>Megaviricetes</taxon>
        <taxon>Imitervirales</taxon>
        <taxon>Mimiviridae</taxon>
        <taxon>Megamimivirinae</taxon>
        <taxon>Tupanvirus</taxon>
        <taxon>Tupanvirus salinum</taxon>
    </lineage>
</organism>
<proteinExistence type="predicted"/>
<accession>A0A6N1NXC5</accession>
<name>A0A6N1NXC5_9VIRU</name>
<evidence type="ECO:0008006" key="2">
    <source>
        <dbReference type="Google" id="ProtNLM"/>
    </source>
</evidence>
<reference evidence="1" key="2">
    <citation type="journal article" date="2018" name="Nat. Commun.">
        <title>Tailed giant Tupanvirus possesses the most complete translational apparatus of the known virosphere.</title>
        <authorList>
            <person name="Abrahao J."/>
            <person name="Silva L."/>
            <person name="Silva L.S."/>
            <person name="Khalil J.Y.B."/>
            <person name="Rodrigues R."/>
            <person name="Arantes T."/>
            <person name="Assis F."/>
            <person name="Boratto P."/>
            <person name="Andrade M."/>
            <person name="Kroon E.G."/>
            <person name="Ribeiro B."/>
            <person name="Bergier I."/>
            <person name="Seligmann H."/>
            <person name="Ghigo E."/>
            <person name="Colson P."/>
            <person name="Levasseur A."/>
            <person name="Kroemer G."/>
            <person name="Raoult D."/>
            <person name="La Scola B."/>
        </authorList>
    </citation>
    <scope>NUCLEOTIDE SEQUENCE [LARGE SCALE GENOMIC DNA]</scope>
    <source>
        <strain evidence="1">Soda lake</strain>
    </source>
</reference>
<protein>
    <recommendedName>
        <fullName evidence="2">NlpC/P60 domain-containing protein</fullName>
    </recommendedName>
</protein>
<reference evidence="1" key="1">
    <citation type="submission" date="2017-01" db="EMBL/GenBank/DDBJ databases">
        <authorList>
            <person name="Assis F.L."/>
            <person name="Abrahao J.S."/>
            <person name="Silva L."/>
            <person name="Khalil J.B."/>
            <person name="Rodrigues R."/>
            <person name="Silva L.S."/>
            <person name="Arantes T."/>
            <person name="Boratto P."/>
            <person name="Andrade M."/>
            <person name="Kroon E.G."/>
            <person name="Ribeiro B."/>
            <person name="Bergier I."/>
            <person name="Seligmann H."/>
            <person name="Ghigo E."/>
            <person name="Colson P."/>
            <person name="Levasseur A."/>
            <person name="Raoult D."/>
            <person name="Scola B.L."/>
        </authorList>
    </citation>
    <scope>NUCLEOTIDE SEQUENCE</scope>
    <source>
        <strain evidence="1">Soda lake</strain>
    </source>
</reference>
<sequence length="266" mass="30017">MNTNFSTENSHMEPPNAIYAHSTVSTEPPNAIYAHSTVSTEPPNAIYAHSTVSMEPPHVYWARLMLSAIINGNGITTYRHTNGPVYWGPHDNQPKYVSITDCSGFVNALLRKAYNLPIGWDHVNRAYASTYYRMINEQKYFYKITNINQALVGDFIVFKILPGTSKSDNTGHIMLINAKPIQIQPTNPFIKDTIQWAVNIIDQSSAHGTNDTRYHKKITGLGSGYLRMYTDFQGNLQGYSWSTDPKSIYIDKSVHPLVIGRFKLLI</sequence>
<dbReference type="Gene3D" id="3.90.1720.10">
    <property type="entry name" value="endopeptidase domain like (from Nostoc punctiforme)"/>
    <property type="match status" value="1"/>
</dbReference>
<dbReference type="GeneID" id="80519239"/>
<evidence type="ECO:0000313" key="1">
    <source>
        <dbReference type="EMBL" id="QKU35793.1"/>
    </source>
</evidence>
<dbReference type="RefSeq" id="YP_010782475.1">
    <property type="nucleotide sequence ID" value="NC_075039.1"/>
</dbReference>